<feature type="domain" description="DNA replication complex GINS protein PSF2 N-terminal" evidence="7">
    <location>
        <begin position="2"/>
        <end position="61"/>
    </location>
</feature>
<dbReference type="Proteomes" id="UP000786811">
    <property type="component" value="Unassembled WGS sequence"/>
</dbReference>
<evidence type="ECO:0000256" key="2">
    <source>
        <dbReference type="ARBA" id="ARBA00010565"/>
    </source>
</evidence>
<dbReference type="GO" id="GO:0000727">
    <property type="term" value="P:double-strand break repair via break-induced replication"/>
    <property type="evidence" value="ECO:0007669"/>
    <property type="project" value="TreeGrafter"/>
</dbReference>
<reference evidence="8" key="1">
    <citation type="submission" date="2021-04" db="EMBL/GenBank/DDBJ databases">
        <authorList>
            <person name="Chebbi M.A.C M."/>
        </authorList>
    </citation>
    <scope>NUCLEOTIDE SEQUENCE</scope>
</reference>
<dbReference type="PANTHER" id="PTHR12772:SF0">
    <property type="entry name" value="DNA REPLICATION COMPLEX GINS PROTEIN PSF2"/>
    <property type="match status" value="1"/>
</dbReference>
<dbReference type="CDD" id="cd21694">
    <property type="entry name" value="GINS_B_Psf2"/>
    <property type="match status" value="1"/>
</dbReference>
<keyword evidence="9" id="KW-1185">Reference proteome</keyword>
<evidence type="ECO:0000256" key="4">
    <source>
        <dbReference type="ARBA" id="ARBA00023242"/>
    </source>
</evidence>
<comment type="subcellular location">
    <subcellularLocation>
        <location evidence="1 5">Nucleus</location>
    </subcellularLocation>
</comment>
<evidence type="ECO:0000259" key="6">
    <source>
        <dbReference type="Pfam" id="PF05916"/>
    </source>
</evidence>
<protein>
    <recommendedName>
        <fullName evidence="5">DNA replication complex GINS protein PSF2</fullName>
    </recommendedName>
</protein>
<dbReference type="PANTHER" id="PTHR12772">
    <property type="entry name" value="DNA REPLICATION COMPLEX GINS PROTEIN PSF2"/>
    <property type="match status" value="1"/>
</dbReference>
<dbReference type="SUPFAM" id="SSF158573">
    <property type="entry name" value="GINS helical bundle-like"/>
    <property type="match status" value="1"/>
</dbReference>
<dbReference type="AlphaFoldDB" id="A0A8J2MTU3"/>
<sequence>MDPHEVEFLGEKKQVEIVPNFNLGQVHLISGSIGPFRAGLPVNVPIWLAVTLKQQQKCRILSPDWMQLENLEAIKENEKQSKDFTRMPNDHYMDQAHILLNAASDDLVEVDSIRTSIKDIWDTRMSKLRTLIDELFRDENGEHALLNNLTLMEITSVRSLLPNAMDQLQRIKTSEDRVRGSQTQDSL</sequence>
<dbReference type="Gene3D" id="1.20.58.1020">
    <property type="match status" value="1"/>
</dbReference>
<dbReference type="CDD" id="cd11712">
    <property type="entry name" value="GINS_A_psf2"/>
    <property type="match status" value="1"/>
</dbReference>
<dbReference type="FunFam" id="3.40.5.50:FF:000001">
    <property type="entry name" value="DNA replication complex GINS protein PSF2"/>
    <property type="match status" value="1"/>
</dbReference>
<evidence type="ECO:0000256" key="1">
    <source>
        <dbReference type="ARBA" id="ARBA00004123"/>
    </source>
</evidence>
<dbReference type="OrthoDB" id="1938138at2759"/>
<dbReference type="PIRSF" id="PIRSF028998">
    <property type="entry name" value="GINS_Psf2_subgr"/>
    <property type="match status" value="1"/>
</dbReference>
<evidence type="ECO:0000313" key="8">
    <source>
        <dbReference type="EMBL" id="CAG5095332.1"/>
    </source>
</evidence>
<dbReference type="GO" id="GO:0006260">
    <property type="term" value="P:DNA replication"/>
    <property type="evidence" value="ECO:0007669"/>
    <property type="project" value="UniProtKB-KW"/>
</dbReference>
<dbReference type="EMBL" id="CAJNRD030001121">
    <property type="protein sequence ID" value="CAG5095332.1"/>
    <property type="molecule type" value="Genomic_DNA"/>
</dbReference>
<keyword evidence="3 5" id="KW-0235">DNA replication</keyword>
<dbReference type="InterPro" id="IPR036224">
    <property type="entry name" value="GINS_bundle-like_dom_sf"/>
</dbReference>
<dbReference type="SUPFAM" id="SSF160059">
    <property type="entry name" value="PriA/YqbF domain"/>
    <property type="match status" value="1"/>
</dbReference>
<dbReference type="InterPro" id="IPR056784">
    <property type="entry name" value="PSF2_N"/>
</dbReference>
<proteinExistence type="inferred from homology"/>
<organism evidence="8 9">
    <name type="scientific">Cotesia congregata</name>
    <name type="common">Parasitoid wasp</name>
    <name type="synonym">Apanteles congregatus</name>
    <dbReference type="NCBI Taxonomy" id="51543"/>
    <lineage>
        <taxon>Eukaryota</taxon>
        <taxon>Metazoa</taxon>
        <taxon>Ecdysozoa</taxon>
        <taxon>Arthropoda</taxon>
        <taxon>Hexapoda</taxon>
        <taxon>Insecta</taxon>
        <taxon>Pterygota</taxon>
        <taxon>Neoptera</taxon>
        <taxon>Endopterygota</taxon>
        <taxon>Hymenoptera</taxon>
        <taxon>Apocrita</taxon>
        <taxon>Ichneumonoidea</taxon>
        <taxon>Braconidae</taxon>
        <taxon>Microgastrinae</taxon>
        <taxon>Cotesia</taxon>
    </lineage>
</organism>
<evidence type="ECO:0000256" key="5">
    <source>
        <dbReference type="PIRNR" id="PIRNR028998"/>
    </source>
</evidence>
<dbReference type="GO" id="GO:0000811">
    <property type="term" value="C:GINS complex"/>
    <property type="evidence" value="ECO:0007669"/>
    <property type="project" value="TreeGrafter"/>
</dbReference>
<evidence type="ECO:0000259" key="7">
    <source>
        <dbReference type="Pfam" id="PF25005"/>
    </source>
</evidence>
<dbReference type="GO" id="GO:0071162">
    <property type="term" value="C:CMG complex"/>
    <property type="evidence" value="ECO:0007669"/>
    <property type="project" value="UniProtKB-ARBA"/>
</dbReference>
<comment type="subunit">
    <text evidence="5">Component of the GINS complex.</text>
</comment>
<evidence type="ECO:0000313" key="9">
    <source>
        <dbReference type="Proteomes" id="UP000786811"/>
    </source>
</evidence>
<comment type="caution">
    <text evidence="8">The sequence shown here is derived from an EMBL/GenBank/DDBJ whole genome shotgun (WGS) entry which is preliminary data.</text>
</comment>
<feature type="domain" description="GINS subunit" evidence="6">
    <location>
        <begin position="65"/>
        <end position="171"/>
    </location>
</feature>
<dbReference type="InterPro" id="IPR021151">
    <property type="entry name" value="GINS_A"/>
</dbReference>
<evidence type="ECO:0000256" key="3">
    <source>
        <dbReference type="ARBA" id="ARBA00022705"/>
    </source>
</evidence>
<comment type="similarity">
    <text evidence="2 5">Belongs to the GINS2/PSF2 family.</text>
</comment>
<gene>
    <name evidence="8" type="ORF">HICCMSTLAB_LOCUS7656</name>
</gene>
<name>A0A8J2MTU3_COTCN</name>
<keyword evidence="4 5" id="KW-0539">Nucleus</keyword>
<dbReference type="InterPro" id="IPR007257">
    <property type="entry name" value="GINS_Psf2"/>
</dbReference>
<dbReference type="Pfam" id="PF25005">
    <property type="entry name" value="PSF2_N"/>
    <property type="match status" value="1"/>
</dbReference>
<dbReference type="Gene3D" id="3.40.5.50">
    <property type="match status" value="1"/>
</dbReference>
<dbReference type="FunFam" id="1.20.58.1020:FF:000001">
    <property type="entry name" value="DNA replication complex GINS protein PSF2"/>
    <property type="match status" value="1"/>
</dbReference>
<accession>A0A8J2MTU3</accession>
<dbReference type="Pfam" id="PF05916">
    <property type="entry name" value="Sld5"/>
    <property type="match status" value="1"/>
</dbReference>